<name>A0A2Z4PML1_9GAMM</name>
<dbReference type="RefSeq" id="WP_112134844.1">
    <property type="nucleotide sequence ID" value="NZ_CP016181.1"/>
</dbReference>
<dbReference type="AlphaFoldDB" id="A0A2Z4PML1"/>
<protein>
    <submittedName>
        <fullName evidence="1">Uncharacterized protein</fullName>
    </submittedName>
</protein>
<reference evidence="1 2" key="1">
    <citation type="submission" date="2016-06" db="EMBL/GenBank/DDBJ databases">
        <title>The sequenced genome of the ice-adhering bacterium Marinomonas primoryensis, from Antarctica.</title>
        <authorList>
            <person name="Graham L."/>
            <person name="Vance T.D.R."/>
            <person name="Davies P.L."/>
        </authorList>
    </citation>
    <scope>NUCLEOTIDE SEQUENCE [LARGE SCALE GENOMIC DNA]</scope>
    <source>
        <strain evidence="1 2">AceL</strain>
    </source>
</reference>
<dbReference type="EMBL" id="CP016181">
    <property type="protein sequence ID" value="AWX98692.1"/>
    <property type="molecule type" value="Genomic_DNA"/>
</dbReference>
<evidence type="ECO:0000313" key="1">
    <source>
        <dbReference type="EMBL" id="AWX98692.1"/>
    </source>
</evidence>
<gene>
    <name evidence="1" type="ORF">A8139_00805</name>
</gene>
<dbReference type="OrthoDB" id="7062027at2"/>
<sequence>MKKFIVLFVVLFMPLKALSSEGVWKYNEKRRAFLSTDLVGNNVQAMVRLFEDGDMRFGIFLPHDQCFVSEGFPEPFGELYVLGGYQEFKLQCLGAKQAVVFPSDNTVSDGIIDSLKTNGNVCLIVDEDNKMCFSGEGIKDLKLPNA</sequence>
<organism evidence="1 2">
    <name type="scientific">Marinomonas primoryensis</name>
    <dbReference type="NCBI Taxonomy" id="178399"/>
    <lineage>
        <taxon>Bacteria</taxon>
        <taxon>Pseudomonadati</taxon>
        <taxon>Pseudomonadota</taxon>
        <taxon>Gammaproteobacteria</taxon>
        <taxon>Oceanospirillales</taxon>
        <taxon>Oceanospirillaceae</taxon>
        <taxon>Marinomonas</taxon>
    </lineage>
</organism>
<proteinExistence type="predicted"/>
<evidence type="ECO:0000313" key="2">
    <source>
        <dbReference type="Proteomes" id="UP000249898"/>
    </source>
</evidence>
<accession>A0A2Z4PML1</accession>
<dbReference type="Proteomes" id="UP000249898">
    <property type="component" value="Chromosome"/>
</dbReference>